<dbReference type="AlphaFoldDB" id="I7KJT2"/>
<dbReference type="STRING" id="29321.AAV33_08895"/>
<dbReference type="eggNOG" id="ENOG5033CMQ">
    <property type="taxonomic scope" value="Bacteria"/>
</dbReference>
<keyword evidence="1" id="KW-0812">Transmembrane</keyword>
<dbReference type="InterPro" id="IPR021517">
    <property type="entry name" value="DUF3180"/>
</dbReference>
<name>I7KJT2_9CORY</name>
<keyword evidence="4" id="KW-1185">Reference proteome</keyword>
<keyword evidence="1" id="KW-0472">Membrane</keyword>
<evidence type="ECO:0000313" key="5">
    <source>
        <dbReference type="Proteomes" id="UP000011016"/>
    </source>
</evidence>
<accession>I7KJT2</accession>
<keyword evidence="1" id="KW-1133">Transmembrane helix</keyword>
<dbReference type="RefSeq" id="WP_004601231.1">
    <property type="nucleotide sequence ID" value="NZ_HF541867.1"/>
</dbReference>
<proteinExistence type="predicted"/>
<sequence length="154" mass="15905">MKKTPLGGLAATGVFVALFAAIFTWRFYHLQGPVPPVVPAVFVGVAVICGYLGVKVKSRREEGRIGLDRSQLNPVTAAQFLVVGKAAAWTGAIVGGYYAGRAAYQLAQASWLASAADELPGVAAAAATAIAMAGAGIYLERACEVPPPTEGETR</sequence>
<dbReference type="Proteomes" id="UP000006078">
    <property type="component" value="Unassembled WGS sequence"/>
</dbReference>
<dbReference type="HOGENOM" id="CLU_123281_2_0_11"/>
<dbReference type="EMBL" id="AHAE01000065">
    <property type="protein sequence ID" value="EJZ81733.1"/>
    <property type="molecule type" value="Genomic_DNA"/>
</dbReference>
<protein>
    <submittedName>
        <fullName evidence="2">Putative secreted protein</fullName>
    </submittedName>
</protein>
<reference evidence="3 4" key="2">
    <citation type="submission" date="2012-08" db="EMBL/GenBank/DDBJ databases">
        <title>The Genome Sequence of Turicella otitidis ATCC 51513.</title>
        <authorList>
            <consortium name="The Broad Institute Genome Sequencing Platform"/>
            <person name="Earl A."/>
            <person name="Ward D."/>
            <person name="Feldgarden M."/>
            <person name="Gevers D."/>
            <person name="Huys G."/>
            <person name="Walker B."/>
            <person name="Young S.K."/>
            <person name="Zeng Q."/>
            <person name="Gargeya S."/>
            <person name="Fitzgerald M."/>
            <person name="Haas B."/>
            <person name="Abouelleil A."/>
            <person name="Alvarado L."/>
            <person name="Arachchi H.M."/>
            <person name="Berlin A.M."/>
            <person name="Chapman S.B."/>
            <person name="Goldberg J."/>
            <person name="Griggs A."/>
            <person name="Gujja S."/>
            <person name="Hansen M."/>
            <person name="Howarth C."/>
            <person name="Imamovic A."/>
            <person name="Larimer J."/>
            <person name="McCowen C."/>
            <person name="Montmayeur A."/>
            <person name="Murphy C."/>
            <person name="Neiman D."/>
            <person name="Pearson M."/>
            <person name="Priest M."/>
            <person name="Roberts A."/>
            <person name="Saif S."/>
            <person name="Shea T."/>
            <person name="Sisk P."/>
            <person name="Sykes S."/>
            <person name="Wortman J."/>
            <person name="Nusbaum C."/>
            <person name="Birren B."/>
        </authorList>
    </citation>
    <scope>NUCLEOTIDE SEQUENCE [LARGE SCALE GENOMIC DNA]</scope>
    <source>
        <strain evidence="3 4">ATCC 51513</strain>
    </source>
</reference>
<gene>
    <name evidence="2" type="ORF">BN46_1089</name>
    <name evidence="3" type="ORF">HMPREF9719_01341</name>
</gene>
<feature type="transmembrane region" description="Helical" evidence="1">
    <location>
        <begin position="7"/>
        <end position="28"/>
    </location>
</feature>
<evidence type="ECO:0000313" key="4">
    <source>
        <dbReference type="Proteomes" id="UP000006078"/>
    </source>
</evidence>
<dbReference type="EMBL" id="CAJZ01000154">
    <property type="protein sequence ID" value="CCI83815.1"/>
    <property type="molecule type" value="Genomic_DNA"/>
</dbReference>
<dbReference type="Pfam" id="PF11377">
    <property type="entry name" value="DUF3180"/>
    <property type="match status" value="1"/>
</dbReference>
<evidence type="ECO:0000313" key="2">
    <source>
        <dbReference type="EMBL" id="CCI83815.1"/>
    </source>
</evidence>
<organism evidence="2 5">
    <name type="scientific">Corynebacterium otitidis ATCC 51513</name>
    <dbReference type="NCBI Taxonomy" id="883169"/>
    <lineage>
        <taxon>Bacteria</taxon>
        <taxon>Bacillati</taxon>
        <taxon>Actinomycetota</taxon>
        <taxon>Actinomycetes</taxon>
        <taxon>Mycobacteriales</taxon>
        <taxon>Corynebacteriaceae</taxon>
        <taxon>Corynebacterium</taxon>
    </lineage>
</organism>
<dbReference type="Proteomes" id="UP000011016">
    <property type="component" value="Unassembled WGS sequence"/>
</dbReference>
<feature type="transmembrane region" description="Helical" evidence="1">
    <location>
        <begin position="34"/>
        <end position="54"/>
    </location>
</feature>
<comment type="caution">
    <text evidence="2">The sequence shown here is derived from an EMBL/GenBank/DDBJ whole genome shotgun (WGS) entry which is preliminary data.</text>
</comment>
<evidence type="ECO:0000256" key="1">
    <source>
        <dbReference type="SAM" id="Phobius"/>
    </source>
</evidence>
<dbReference type="OrthoDB" id="4426699at2"/>
<reference evidence="2 5" key="1">
    <citation type="journal article" date="2012" name="J. Bacteriol.">
        <title>Draft Genome Sequence of Turicella otitidis ATCC 51513, Isolated from Middle Ear Fluid from a Child with Otitis Media.</title>
        <authorList>
            <person name="Brinkrolf K."/>
            <person name="Schneider J."/>
            <person name="Knecht M."/>
            <person name="Ruckert C."/>
            <person name="Tauch A."/>
        </authorList>
    </citation>
    <scope>NUCLEOTIDE SEQUENCE [LARGE SCALE GENOMIC DNA]</scope>
    <source>
        <strain evidence="2 5">ATCC 51513</strain>
    </source>
</reference>
<evidence type="ECO:0000313" key="3">
    <source>
        <dbReference type="EMBL" id="EJZ81733.1"/>
    </source>
</evidence>